<dbReference type="Pfam" id="PF00202">
    <property type="entry name" value="Aminotran_3"/>
    <property type="match status" value="1"/>
</dbReference>
<reference evidence="5 6" key="1">
    <citation type="submission" date="2021-06" db="EMBL/GenBank/DDBJ databases">
        <authorList>
            <person name="Sun Q."/>
            <person name="Li D."/>
        </authorList>
    </citation>
    <scope>NUCLEOTIDE SEQUENCE [LARGE SCALE GENOMIC DNA]</scope>
    <source>
        <strain evidence="5 6">MSJ-5</strain>
    </source>
</reference>
<gene>
    <name evidence="5" type="ORF">KQI88_00015</name>
</gene>
<dbReference type="EMBL" id="JAHLQK010000001">
    <property type="protein sequence ID" value="MBU5674798.1"/>
    <property type="molecule type" value="Genomic_DNA"/>
</dbReference>
<keyword evidence="2 5" id="KW-0032">Aminotransferase</keyword>
<name>A0ABS6FX44_9FIRM</name>
<keyword evidence="3" id="KW-0808">Transferase</keyword>
<organism evidence="5 6">
    <name type="scientific">Alkaliphilus flagellatus</name>
    <dbReference type="NCBI Taxonomy" id="2841507"/>
    <lineage>
        <taxon>Bacteria</taxon>
        <taxon>Bacillati</taxon>
        <taxon>Bacillota</taxon>
        <taxon>Clostridia</taxon>
        <taxon>Peptostreptococcales</taxon>
        <taxon>Natronincolaceae</taxon>
        <taxon>Alkaliphilus</taxon>
    </lineage>
</organism>
<comment type="cofactor">
    <cofactor evidence="1">
        <name>pyridoxal 5'-phosphate</name>
        <dbReference type="ChEBI" id="CHEBI:597326"/>
    </cofactor>
</comment>
<dbReference type="InterPro" id="IPR050103">
    <property type="entry name" value="Class-III_PLP-dep_AT"/>
</dbReference>
<dbReference type="Proteomes" id="UP000779508">
    <property type="component" value="Unassembled WGS sequence"/>
</dbReference>
<dbReference type="PROSITE" id="PS00600">
    <property type="entry name" value="AA_TRANSFER_CLASS_3"/>
    <property type="match status" value="1"/>
</dbReference>
<sequence length="472" mass="52432">MVQEVMSKEKELISLDQALNLEQKDIEENYRQHINLHLTRLLKMLGFNKTFVRAKDMIVWDKNGEEYLDFLGAYGALNIGHNNDTVINALNSISHLPNLLQSGMHSLPSVLARNLAKITPGDLKYTFFCNSGAEAVEGALKLAKIATEKSRIIYCKGAFHGKSMGALSVTGRNKYKKYFGPMVPLAVEVPYGDINELKLVLEKYDDIAAFIVEPIQGEGGIIVPPIGYLRKAKDICSQYGVLLIADEIQTGFGRTGYWFACEAEGVVPDIMCMAKSLGGGIIPIGAYIANEDVWKRGYGTMDRCLLHTSTFGGNTWASAAGISTIEFIAENNLENEALEKGNYIIGKLLRLKDKYPLLKEVRGRGLMIGLEFDTMNIPLIDRVITNNTRELVDEYTGGIVASELINNYNIITAYTLNNPNVIRIEPPLTVTYEQLDKFASSLEEILMKNRSIGTIALNNTKNLIKSVFNGRR</sequence>
<dbReference type="PANTHER" id="PTHR11986">
    <property type="entry name" value="AMINOTRANSFERASE CLASS III"/>
    <property type="match status" value="1"/>
</dbReference>
<evidence type="ECO:0000256" key="4">
    <source>
        <dbReference type="RuleBase" id="RU003560"/>
    </source>
</evidence>
<keyword evidence="6" id="KW-1185">Reference proteome</keyword>
<dbReference type="InterPro" id="IPR005814">
    <property type="entry name" value="Aminotrans_3"/>
</dbReference>
<evidence type="ECO:0000256" key="2">
    <source>
        <dbReference type="ARBA" id="ARBA00022576"/>
    </source>
</evidence>
<evidence type="ECO:0000256" key="1">
    <source>
        <dbReference type="ARBA" id="ARBA00001933"/>
    </source>
</evidence>
<protein>
    <submittedName>
        <fullName evidence="5">Aspartate aminotransferase family protein</fullName>
    </submittedName>
</protein>
<keyword evidence="4" id="KW-0663">Pyridoxal phosphate</keyword>
<dbReference type="GO" id="GO:0008483">
    <property type="term" value="F:transaminase activity"/>
    <property type="evidence" value="ECO:0007669"/>
    <property type="project" value="UniProtKB-KW"/>
</dbReference>
<comment type="similarity">
    <text evidence="4">Belongs to the class-III pyridoxal-phosphate-dependent aminotransferase family.</text>
</comment>
<dbReference type="InterPro" id="IPR049704">
    <property type="entry name" value="Aminotrans_3_PPA_site"/>
</dbReference>
<evidence type="ECO:0000313" key="5">
    <source>
        <dbReference type="EMBL" id="MBU5674798.1"/>
    </source>
</evidence>
<accession>A0ABS6FX44</accession>
<dbReference type="RefSeq" id="WP_216414321.1">
    <property type="nucleotide sequence ID" value="NZ_JAHLQK010000001.1"/>
</dbReference>
<dbReference type="CDD" id="cd00610">
    <property type="entry name" value="OAT_like"/>
    <property type="match status" value="1"/>
</dbReference>
<evidence type="ECO:0000313" key="6">
    <source>
        <dbReference type="Proteomes" id="UP000779508"/>
    </source>
</evidence>
<comment type="caution">
    <text evidence="5">The sequence shown here is derived from an EMBL/GenBank/DDBJ whole genome shotgun (WGS) entry which is preliminary data.</text>
</comment>
<dbReference type="PANTHER" id="PTHR11986:SF79">
    <property type="entry name" value="ACETYLORNITHINE AMINOTRANSFERASE, MITOCHONDRIAL"/>
    <property type="match status" value="1"/>
</dbReference>
<evidence type="ECO:0000256" key="3">
    <source>
        <dbReference type="ARBA" id="ARBA00022679"/>
    </source>
</evidence>
<proteinExistence type="inferred from homology"/>